<dbReference type="GO" id="GO:0008270">
    <property type="term" value="F:zinc ion binding"/>
    <property type="evidence" value="ECO:0007669"/>
    <property type="project" value="UniProtKB-KW"/>
</dbReference>
<keyword evidence="1 3" id="KW-0479">Metal-binding</keyword>
<dbReference type="Proteomes" id="UP000475862">
    <property type="component" value="Unassembled WGS sequence"/>
</dbReference>
<name>A0A6G0T856_APHGL</name>
<keyword evidence="2" id="KW-0862">Zinc</keyword>
<evidence type="ECO:0000259" key="4">
    <source>
        <dbReference type="PROSITE" id="PS50089"/>
    </source>
</evidence>
<keyword evidence="1 3" id="KW-0863">Zinc-finger</keyword>
<evidence type="ECO:0000256" key="3">
    <source>
        <dbReference type="PROSITE-ProRule" id="PRU00175"/>
    </source>
</evidence>
<sequence length="379" mass="43999">MNVDRHCDSRCSRSKLDIGISRKIRMIFVRHSPELYRDSKSKYCNNFLKIIMNVADNSTATRSLTRGGMEVVRAPAITVPLADHKYTVHYYFIYTSIYKERSSFFLVCSNDCSEPLKILQDSEAFIIQPHIQEIPEKKWLLENMQAGHLINDAILQQSHDNLHSTVTEPVFPADPVPAADPNDVSIDLNPILYVFSNGLNLQDIINLNRNMRRDIMEQFSFEEDLDIRTLIQIPETAQIEDQSVCMSCVNESEEKYIVLPCGHAWLCIECVRQLQQENQMFCPMCRIRNVIKKWSQDPSYNIVQRLCLTQSGKRKATENISDAPRKILLKVLQECNNDAIYTSDFLRIERNIIMKTFEVKTSKDEDFLLLNDEHNKRLQ</sequence>
<evidence type="ECO:0000313" key="6">
    <source>
        <dbReference type="Proteomes" id="UP000475862"/>
    </source>
</evidence>
<dbReference type="OrthoDB" id="10437457at2759"/>
<dbReference type="AlphaFoldDB" id="A0A6G0T856"/>
<reference evidence="5 6" key="1">
    <citation type="submission" date="2019-08" db="EMBL/GenBank/DDBJ databases">
        <title>The genome of the soybean aphid Biotype 1, its phylome, world population structure and adaptation to the North American continent.</title>
        <authorList>
            <person name="Giordano R."/>
            <person name="Donthu R.K."/>
            <person name="Hernandez A.G."/>
            <person name="Wright C.L."/>
            <person name="Zimin A.V."/>
        </authorList>
    </citation>
    <scope>NUCLEOTIDE SEQUENCE [LARGE SCALE GENOMIC DNA]</scope>
    <source>
        <tissue evidence="5">Whole aphids</tissue>
    </source>
</reference>
<evidence type="ECO:0000313" key="5">
    <source>
        <dbReference type="EMBL" id="KAE9527246.1"/>
    </source>
</evidence>
<keyword evidence="6" id="KW-1185">Reference proteome</keyword>
<dbReference type="Pfam" id="PF13920">
    <property type="entry name" value="zf-C3HC4_3"/>
    <property type="match status" value="1"/>
</dbReference>
<dbReference type="InterPro" id="IPR001841">
    <property type="entry name" value="Znf_RING"/>
</dbReference>
<gene>
    <name evidence="5" type="ORF">AGLY_012944</name>
</gene>
<dbReference type="SUPFAM" id="SSF57850">
    <property type="entry name" value="RING/U-box"/>
    <property type="match status" value="1"/>
</dbReference>
<protein>
    <recommendedName>
        <fullName evidence="4">RING-type domain-containing protein</fullName>
    </recommendedName>
</protein>
<dbReference type="SMART" id="SM00184">
    <property type="entry name" value="RING"/>
    <property type="match status" value="1"/>
</dbReference>
<evidence type="ECO:0000256" key="2">
    <source>
        <dbReference type="ARBA" id="ARBA00022833"/>
    </source>
</evidence>
<dbReference type="Gene3D" id="3.30.40.10">
    <property type="entry name" value="Zinc/RING finger domain, C3HC4 (zinc finger)"/>
    <property type="match status" value="1"/>
</dbReference>
<proteinExistence type="predicted"/>
<dbReference type="InterPro" id="IPR013083">
    <property type="entry name" value="Znf_RING/FYVE/PHD"/>
</dbReference>
<accession>A0A6G0T856</accession>
<dbReference type="EMBL" id="VYZN01000053">
    <property type="protein sequence ID" value="KAE9527246.1"/>
    <property type="molecule type" value="Genomic_DNA"/>
</dbReference>
<feature type="domain" description="RING-type" evidence="4">
    <location>
        <begin position="245"/>
        <end position="286"/>
    </location>
</feature>
<comment type="caution">
    <text evidence="5">The sequence shown here is derived from an EMBL/GenBank/DDBJ whole genome shotgun (WGS) entry which is preliminary data.</text>
</comment>
<organism evidence="5 6">
    <name type="scientific">Aphis glycines</name>
    <name type="common">Soybean aphid</name>
    <dbReference type="NCBI Taxonomy" id="307491"/>
    <lineage>
        <taxon>Eukaryota</taxon>
        <taxon>Metazoa</taxon>
        <taxon>Ecdysozoa</taxon>
        <taxon>Arthropoda</taxon>
        <taxon>Hexapoda</taxon>
        <taxon>Insecta</taxon>
        <taxon>Pterygota</taxon>
        <taxon>Neoptera</taxon>
        <taxon>Paraneoptera</taxon>
        <taxon>Hemiptera</taxon>
        <taxon>Sternorrhyncha</taxon>
        <taxon>Aphidomorpha</taxon>
        <taxon>Aphidoidea</taxon>
        <taxon>Aphididae</taxon>
        <taxon>Aphidini</taxon>
        <taxon>Aphis</taxon>
        <taxon>Aphis</taxon>
    </lineage>
</organism>
<dbReference type="PROSITE" id="PS50089">
    <property type="entry name" value="ZF_RING_2"/>
    <property type="match status" value="1"/>
</dbReference>
<evidence type="ECO:0000256" key="1">
    <source>
        <dbReference type="ARBA" id="ARBA00022771"/>
    </source>
</evidence>